<organism evidence="1">
    <name type="scientific">virus sp. ctQiC1</name>
    <dbReference type="NCBI Taxonomy" id="2825817"/>
    <lineage>
        <taxon>Viruses</taxon>
    </lineage>
</organism>
<dbReference type="EMBL" id="BK059122">
    <property type="protein sequence ID" value="DAE32414.1"/>
    <property type="molecule type" value="Genomic_DNA"/>
</dbReference>
<accession>A0A8S5RM21</accession>
<sequence length="412" mass="48811">MESNSSRCVNIDWLEVYAFEDNTRYPMNADYFRNQGYIVREREYGTRVYSEMFTIEDDHGQAFVEVRRNPQSGSSEFTGLSELSVHLRLVNRACYSNTAIRDLGEFMLKHGYIYQRIFRIDICYDFQRFDSGDNPEKFLRRYIEKKYSKVNQCKVRCIGSDAWASFDWESVSWGAPTSMVSTKMYNKTKELKATGNKKPWIVQAWFESGLVDDPLNLPDVWRIEFSLRSSAKNWIVIEDSDSKRSKKKAIPHTPELFDGRDRLWQRFLDLSHHYFRFKIVEKLQKANSVRESDLVRKDACRDKRLFDYGSQCSFYKIEAIAKESEPDRKDDILLRHLNRYRQLHSDIEIRRAIDVILTNLNRDQLRRITAHGYASEIDAIRLAIATRTNWSFEKVMSVAEEVHKLIEQKEIW</sequence>
<evidence type="ECO:0000313" key="1">
    <source>
        <dbReference type="EMBL" id="DAE32414.1"/>
    </source>
</evidence>
<reference evidence="1" key="1">
    <citation type="journal article" date="2021" name="Proc. Natl. Acad. Sci. U.S.A.">
        <title>A Catalog of Tens of Thousands of Viruses from Human Metagenomes Reveals Hidden Associations with Chronic Diseases.</title>
        <authorList>
            <person name="Tisza M.J."/>
            <person name="Buck C.B."/>
        </authorList>
    </citation>
    <scope>NUCLEOTIDE SEQUENCE</scope>
    <source>
        <strain evidence="1">CtQiC1</strain>
    </source>
</reference>
<protein>
    <submittedName>
        <fullName evidence="1">Replication protein</fullName>
    </submittedName>
</protein>
<name>A0A8S5RM21_9VIRU</name>
<proteinExistence type="predicted"/>